<evidence type="ECO:0000313" key="2">
    <source>
        <dbReference type="Proteomes" id="UP000653730"/>
    </source>
</evidence>
<dbReference type="EMBL" id="JACVDC010000124">
    <property type="protein sequence ID" value="MBC9798501.1"/>
    <property type="molecule type" value="Genomic_DNA"/>
</dbReference>
<gene>
    <name evidence="1" type="ORF">IBL28_21215</name>
</gene>
<keyword evidence="2" id="KW-1185">Reference proteome</keyword>
<name>A0A926JWL2_9FLAO</name>
<organism evidence="1 2">
    <name type="scientific">Sinomicrobium weinanense</name>
    <dbReference type="NCBI Taxonomy" id="2842200"/>
    <lineage>
        <taxon>Bacteria</taxon>
        <taxon>Pseudomonadati</taxon>
        <taxon>Bacteroidota</taxon>
        <taxon>Flavobacteriia</taxon>
        <taxon>Flavobacteriales</taxon>
        <taxon>Flavobacteriaceae</taxon>
        <taxon>Sinomicrobium</taxon>
    </lineage>
</organism>
<evidence type="ECO:0000313" key="1">
    <source>
        <dbReference type="EMBL" id="MBC9798501.1"/>
    </source>
</evidence>
<dbReference type="RefSeq" id="WP_187967618.1">
    <property type="nucleotide sequence ID" value="NZ_JACVDC010000124.1"/>
</dbReference>
<sequence length="119" mass="13443">MKKSVFIIILFSFLTGCYNHGVEFELKNESGNVIDSVEISNGFTKIKMYDINKDITSSFLDFNGNDKKVSGDGSYTITIFSKGKYKTEGFGYYSNGVPSIDYYKVLIKKDTILVKEIID</sequence>
<proteinExistence type="predicted"/>
<comment type="caution">
    <text evidence="1">The sequence shown here is derived from an EMBL/GenBank/DDBJ whole genome shotgun (WGS) entry which is preliminary data.</text>
</comment>
<dbReference type="PROSITE" id="PS51257">
    <property type="entry name" value="PROKAR_LIPOPROTEIN"/>
    <property type="match status" value="1"/>
</dbReference>
<evidence type="ECO:0008006" key="3">
    <source>
        <dbReference type="Google" id="ProtNLM"/>
    </source>
</evidence>
<protein>
    <recommendedName>
        <fullName evidence="3">Lipoprotein</fullName>
    </recommendedName>
</protein>
<dbReference type="AlphaFoldDB" id="A0A926JWL2"/>
<dbReference type="Proteomes" id="UP000653730">
    <property type="component" value="Unassembled WGS sequence"/>
</dbReference>
<accession>A0A926JWL2</accession>
<reference evidence="1 2" key="1">
    <citation type="submission" date="2020-09" db="EMBL/GenBank/DDBJ databases">
        <title>Sinomicrobium weinanense sp. nov., a halophilic bacteria isolated from saline-alkali soil.</title>
        <authorList>
            <person name="Wu P."/>
            <person name="Ren H."/>
            <person name="Mei Y."/>
            <person name="Liang Y."/>
            <person name="Chen Z."/>
        </authorList>
    </citation>
    <scope>NUCLEOTIDE SEQUENCE [LARGE SCALE GENOMIC DNA]</scope>
    <source>
        <strain evidence="1 2">FJxs</strain>
    </source>
</reference>